<protein>
    <submittedName>
        <fullName evidence="1">Uncharacterized protein</fullName>
    </submittedName>
</protein>
<dbReference type="EMBL" id="GG745353">
    <property type="protein sequence ID" value="KNE67465.1"/>
    <property type="molecule type" value="Genomic_DNA"/>
</dbReference>
<gene>
    <name evidence="1" type="ORF">AMAG_11927</name>
</gene>
<evidence type="ECO:0000313" key="1">
    <source>
        <dbReference type="EMBL" id="KNE67465.1"/>
    </source>
</evidence>
<reference evidence="1 2" key="1">
    <citation type="submission" date="2009-11" db="EMBL/GenBank/DDBJ databases">
        <title>Annotation of Allomyces macrogynus ATCC 38327.</title>
        <authorList>
            <consortium name="The Broad Institute Genome Sequencing Platform"/>
            <person name="Russ C."/>
            <person name="Cuomo C."/>
            <person name="Burger G."/>
            <person name="Gray M.W."/>
            <person name="Holland P.W.H."/>
            <person name="King N."/>
            <person name="Lang F.B.F."/>
            <person name="Roger A.J."/>
            <person name="Ruiz-Trillo I."/>
            <person name="Young S.K."/>
            <person name="Zeng Q."/>
            <person name="Gargeya S."/>
            <person name="Fitzgerald M."/>
            <person name="Haas B."/>
            <person name="Abouelleil A."/>
            <person name="Alvarado L."/>
            <person name="Arachchi H.M."/>
            <person name="Berlin A."/>
            <person name="Chapman S.B."/>
            <person name="Gearin G."/>
            <person name="Goldberg J."/>
            <person name="Griggs A."/>
            <person name="Gujja S."/>
            <person name="Hansen M."/>
            <person name="Heiman D."/>
            <person name="Howarth C."/>
            <person name="Larimer J."/>
            <person name="Lui A."/>
            <person name="MacDonald P.J.P."/>
            <person name="McCowen C."/>
            <person name="Montmayeur A."/>
            <person name="Murphy C."/>
            <person name="Neiman D."/>
            <person name="Pearson M."/>
            <person name="Priest M."/>
            <person name="Roberts A."/>
            <person name="Saif S."/>
            <person name="Shea T."/>
            <person name="Sisk P."/>
            <person name="Stolte C."/>
            <person name="Sykes S."/>
            <person name="Wortman J."/>
            <person name="Nusbaum C."/>
            <person name="Birren B."/>
        </authorList>
    </citation>
    <scope>NUCLEOTIDE SEQUENCE [LARGE SCALE GENOMIC DNA]</scope>
    <source>
        <strain evidence="1 2">ATCC 38327</strain>
    </source>
</reference>
<reference evidence="2" key="2">
    <citation type="submission" date="2009-11" db="EMBL/GenBank/DDBJ databases">
        <title>The Genome Sequence of Allomyces macrogynus strain ATCC 38327.</title>
        <authorList>
            <consortium name="The Broad Institute Genome Sequencing Platform"/>
            <person name="Russ C."/>
            <person name="Cuomo C."/>
            <person name="Shea T."/>
            <person name="Young S.K."/>
            <person name="Zeng Q."/>
            <person name="Koehrsen M."/>
            <person name="Haas B."/>
            <person name="Borodovsky M."/>
            <person name="Guigo R."/>
            <person name="Alvarado L."/>
            <person name="Berlin A."/>
            <person name="Borenstein D."/>
            <person name="Chen Z."/>
            <person name="Engels R."/>
            <person name="Freedman E."/>
            <person name="Gellesch M."/>
            <person name="Goldberg J."/>
            <person name="Griggs A."/>
            <person name="Gujja S."/>
            <person name="Heiman D."/>
            <person name="Hepburn T."/>
            <person name="Howarth C."/>
            <person name="Jen D."/>
            <person name="Larson L."/>
            <person name="Lewis B."/>
            <person name="Mehta T."/>
            <person name="Park D."/>
            <person name="Pearson M."/>
            <person name="Roberts A."/>
            <person name="Saif S."/>
            <person name="Shenoy N."/>
            <person name="Sisk P."/>
            <person name="Stolte C."/>
            <person name="Sykes S."/>
            <person name="Walk T."/>
            <person name="White J."/>
            <person name="Yandava C."/>
            <person name="Burger G."/>
            <person name="Gray M.W."/>
            <person name="Holland P.W.H."/>
            <person name="King N."/>
            <person name="Lang F.B.F."/>
            <person name="Roger A.J."/>
            <person name="Ruiz-Trillo I."/>
            <person name="Lander E."/>
            <person name="Nusbaum C."/>
        </authorList>
    </citation>
    <scope>NUCLEOTIDE SEQUENCE [LARGE SCALE GENOMIC DNA]</scope>
    <source>
        <strain evidence="2">ATCC 38327</strain>
    </source>
</reference>
<dbReference type="AlphaFoldDB" id="A0A0L0SYK8"/>
<accession>A0A0L0SYK8</accession>
<sequence length="399" mass="43223">MENEQNAIDPAAAGAAGADDAMDVVVPPAAEPGGAQPAAGPAPLAPPVAAVPGVPRPRFFATLNDPQQLVVMSPPPLQPIICGEPPHEVVHGVDQPVTSRTIIDAVVQAQLARVEFAAAHVRHQAAAGHNYPANQVAEREQEERIRLGLLCDAEVHQQRVINVATRPDVAGADIAAFAAIVDQVVNQRLAPLREEIANLRTDTANIRTNVDNLRAGMDRLHNQVVALVMVGDFVHEQRLDAVLSNARAYRVFYARTEHLLAPEYVEEQTMLMAMIPPLHRLTGFHADRNVFRARAPPLPADQEDEWVGWPNGGVEGGEPLFPNQPLLSIPIRALRSFPRRVSDIETLGMSNRDLLTLSAFYGVDFVPPGVGDLDAMNRDPIVLGAFVTYITAHGTFRHP</sequence>
<organism evidence="1 2">
    <name type="scientific">Allomyces macrogynus (strain ATCC 38327)</name>
    <name type="common">Allomyces javanicus var. macrogynus</name>
    <dbReference type="NCBI Taxonomy" id="578462"/>
    <lineage>
        <taxon>Eukaryota</taxon>
        <taxon>Fungi</taxon>
        <taxon>Fungi incertae sedis</taxon>
        <taxon>Blastocladiomycota</taxon>
        <taxon>Blastocladiomycetes</taxon>
        <taxon>Blastocladiales</taxon>
        <taxon>Blastocladiaceae</taxon>
        <taxon>Allomyces</taxon>
    </lineage>
</organism>
<name>A0A0L0SYK8_ALLM3</name>
<dbReference type="Proteomes" id="UP000054350">
    <property type="component" value="Unassembled WGS sequence"/>
</dbReference>
<keyword evidence="2" id="KW-1185">Reference proteome</keyword>
<dbReference type="VEuPathDB" id="FungiDB:AMAG_11927"/>
<proteinExistence type="predicted"/>
<evidence type="ECO:0000313" key="2">
    <source>
        <dbReference type="Proteomes" id="UP000054350"/>
    </source>
</evidence>
<dbReference type="OrthoDB" id="5571423at2759"/>